<evidence type="ECO:0000256" key="10">
    <source>
        <dbReference type="ARBA" id="ARBA00023277"/>
    </source>
</evidence>
<dbReference type="GO" id="GO:0006012">
    <property type="term" value="P:galactose metabolic process"/>
    <property type="evidence" value="ECO:0007669"/>
    <property type="project" value="UniProtKB-UniRule"/>
</dbReference>
<dbReference type="InterPro" id="IPR014721">
    <property type="entry name" value="Ribsml_uS5_D2-typ_fold_subgr"/>
</dbReference>
<dbReference type="InterPro" id="IPR036554">
    <property type="entry name" value="GHMP_kinase_C_sf"/>
</dbReference>
<comment type="subcellular location">
    <subcellularLocation>
        <location evidence="11">Cytoplasm</location>
    </subcellularLocation>
</comment>
<dbReference type="NCBIfam" id="NF003472">
    <property type="entry name" value="PRK05101.1"/>
    <property type="match status" value="1"/>
</dbReference>
<dbReference type="GO" id="GO:0004335">
    <property type="term" value="F:galactokinase activity"/>
    <property type="evidence" value="ECO:0007669"/>
    <property type="project" value="UniProtKB-UniRule"/>
</dbReference>
<dbReference type="InterPro" id="IPR000705">
    <property type="entry name" value="Galactokinase"/>
</dbReference>
<evidence type="ECO:0000256" key="11">
    <source>
        <dbReference type="HAMAP-Rule" id="MF_00246"/>
    </source>
</evidence>
<dbReference type="PANTHER" id="PTHR10457:SF7">
    <property type="entry name" value="GALACTOKINASE-RELATED"/>
    <property type="match status" value="1"/>
</dbReference>
<keyword evidence="17" id="KW-1185">Reference proteome</keyword>
<evidence type="ECO:0000256" key="8">
    <source>
        <dbReference type="ARBA" id="ARBA00022842"/>
    </source>
</evidence>
<evidence type="ECO:0000256" key="6">
    <source>
        <dbReference type="ARBA" id="ARBA00022777"/>
    </source>
</evidence>
<feature type="domain" description="Galactokinase N-terminal" evidence="15">
    <location>
        <begin position="10"/>
        <end position="59"/>
    </location>
</feature>
<evidence type="ECO:0000256" key="12">
    <source>
        <dbReference type="NCBIfam" id="TIGR00131"/>
    </source>
</evidence>
<feature type="active site" description="Proton acceptor" evidence="11">
    <location>
        <position position="175"/>
    </location>
</feature>
<evidence type="ECO:0000256" key="2">
    <source>
        <dbReference type="ARBA" id="ARBA00022490"/>
    </source>
</evidence>
<dbReference type="PANTHER" id="PTHR10457">
    <property type="entry name" value="MEVALONATE KINASE/GALACTOKINASE"/>
    <property type="match status" value="1"/>
</dbReference>
<comment type="similarity">
    <text evidence="1 11">Belongs to the GHMP kinase family. GalK subfamily.</text>
</comment>
<dbReference type="Proteomes" id="UP000073601">
    <property type="component" value="Unassembled WGS sequence"/>
</dbReference>
<evidence type="ECO:0000259" key="15">
    <source>
        <dbReference type="Pfam" id="PF10509"/>
    </source>
</evidence>
<evidence type="ECO:0000256" key="4">
    <source>
        <dbReference type="ARBA" id="ARBA00022723"/>
    </source>
</evidence>
<dbReference type="Pfam" id="PF08544">
    <property type="entry name" value="GHMP_kinases_C"/>
    <property type="match status" value="1"/>
</dbReference>
<dbReference type="RefSeq" id="WP_062715152.1">
    <property type="nucleotide sequence ID" value="NZ_CAWRCI010000093.1"/>
</dbReference>
<gene>
    <name evidence="11 16" type="primary">galK</name>
    <name evidence="16" type="ORF">GMA8713_04942</name>
</gene>
<dbReference type="Pfam" id="PF00288">
    <property type="entry name" value="GHMP_kinases_N"/>
    <property type="match status" value="1"/>
</dbReference>
<dbReference type="NCBIfam" id="TIGR00131">
    <property type="entry name" value="gal_kin"/>
    <property type="match status" value="1"/>
</dbReference>
<feature type="site" description="Transition state stabilizer" evidence="11">
    <location>
        <position position="29"/>
    </location>
</feature>
<dbReference type="PIRSF" id="PIRSF000530">
    <property type="entry name" value="Galactokinase"/>
    <property type="match status" value="1"/>
</dbReference>
<dbReference type="UniPathway" id="UPA00214"/>
<comment type="caution">
    <text evidence="11">Lacks conserved residue(s) required for the propagation of feature annotation.</text>
</comment>
<reference evidence="17" key="1">
    <citation type="submission" date="2016-02" db="EMBL/GenBank/DDBJ databases">
        <authorList>
            <person name="Rodrigo-Torres Lidia"/>
            <person name="Arahal R.David."/>
        </authorList>
    </citation>
    <scope>NUCLEOTIDE SEQUENCE [LARGE SCALE GENOMIC DNA]</scope>
    <source>
        <strain evidence="17">CECT 8713</strain>
    </source>
</reference>
<dbReference type="PROSITE" id="PS00106">
    <property type="entry name" value="GALACTOKINASE"/>
    <property type="match status" value="1"/>
</dbReference>
<evidence type="ECO:0000259" key="13">
    <source>
        <dbReference type="Pfam" id="PF00288"/>
    </source>
</evidence>
<dbReference type="InterPro" id="IPR006203">
    <property type="entry name" value="GHMP_knse_ATP-bd_CS"/>
</dbReference>
<keyword evidence="7 11" id="KW-0067">ATP-binding</keyword>
<feature type="binding site" evidence="11">
    <location>
        <begin position="35"/>
        <end position="38"/>
    </location>
    <ligand>
        <name>substrate</name>
    </ligand>
</feature>
<dbReference type="Pfam" id="PF10509">
    <property type="entry name" value="GalKase_gal_bdg"/>
    <property type="match status" value="1"/>
</dbReference>
<feature type="binding site" evidence="11">
    <location>
        <position position="131"/>
    </location>
    <ligand>
        <name>Mg(2+)</name>
        <dbReference type="ChEBI" id="CHEBI:18420"/>
    </ligand>
</feature>
<evidence type="ECO:0000256" key="5">
    <source>
        <dbReference type="ARBA" id="ARBA00022741"/>
    </source>
</evidence>
<evidence type="ECO:0000256" key="3">
    <source>
        <dbReference type="ARBA" id="ARBA00022679"/>
    </source>
</evidence>
<keyword evidence="2 11" id="KW-0963">Cytoplasm</keyword>
<dbReference type="Gene3D" id="3.30.230.10">
    <property type="match status" value="1"/>
</dbReference>
<dbReference type="SUPFAM" id="SSF55060">
    <property type="entry name" value="GHMP Kinase, C-terminal domain"/>
    <property type="match status" value="1"/>
</dbReference>
<comment type="pathway">
    <text evidence="11">Carbohydrate metabolism; galactose metabolism.</text>
</comment>
<dbReference type="GO" id="GO:0005829">
    <property type="term" value="C:cytosol"/>
    <property type="evidence" value="ECO:0007669"/>
    <property type="project" value="TreeGrafter"/>
</dbReference>
<dbReference type="InterPro" id="IPR006206">
    <property type="entry name" value="Mevalonate/galactokinase"/>
</dbReference>
<keyword evidence="8 11" id="KW-0460">Magnesium</keyword>
<dbReference type="GO" id="GO:0000287">
    <property type="term" value="F:magnesium ion binding"/>
    <property type="evidence" value="ECO:0007669"/>
    <property type="project" value="UniProtKB-UniRule"/>
</dbReference>
<keyword evidence="9 11" id="KW-0299">Galactose metabolism</keyword>
<evidence type="ECO:0000256" key="9">
    <source>
        <dbReference type="ARBA" id="ARBA00023144"/>
    </source>
</evidence>
<feature type="binding site" evidence="11">
    <location>
        <position position="224"/>
    </location>
    <ligand>
        <name>substrate</name>
    </ligand>
</feature>
<organism evidence="16 17">
    <name type="scientific">Grimontia marina</name>
    <dbReference type="NCBI Taxonomy" id="646534"/>
    <lineage>
        <taxon>Bacteria</taxon>
        <taxon>Pseudomonadati</taxon>
        <taxon>Pseudomonadota</taxon>
        <taxon>Gammaproteobacteria</taxon>
        <taxon>Vibrionales</taxon>
        <taxon>Vibrionaceae</taxon>
        <taxon>Grimontia</taxon>
    </lineage>
</organism>
<dbReference type="Gene3D" id="3.30.70.890">
    <property type="entry name" value="GHMP kinase, C-terminal domain"/>
    <property type="match status" value="1"/>
</dbReference>
<dbReference type="InterPro" id="IPR013750">
    <property type="entry name" value="GHMP_kinase_C_dom"/>
</dbReference>
<dbReference type="AlphaFoldDB" id="A0A128FKV5"/>
<dbReference type="InterPro" id="IPR006204">
    <property type="entry name" value="GHMP_kinase_N_dom"/>
</dbReference>
<keyword evidence="5 11" id="KW-0547">Nucleotide-binding</keyword>
<sequence>MNNPIHKVKQAFNANFGYKAKYLVQAPGRVNLIGEHTDYNDGFVLPCAINYQTVVAASPRQDNIIRVVAADYDNATDEFSLEEDIAFLHEKMWANYIRGVVVCLKQRGYQFKGADLAVSGNVPQGAGLSSSAALEVVIGQTFKTLYQLDISQSDIALNGQQAENEFVGCNCGIMDQLISAKGIDDHALLIDCRTLQTTPVSMPQDMAVVIINSNKKRGLVDSEYNTRREQCEEAACFFGVAALRDVSLEDFELAADKLDEIVAKRARHVITENERTLAAASALQQGDLKAMGALMAASHASMRDDFEITVPEIDALVEMVKSVIGEEGGVRMTGGGFGGCVVALVAPDKVGAVRTVVAAKYHALTGLNADIYVCQAKGGSGEVRE</sequence>
<keyword evidence="6 11" id="KW-0418">Kinase</keyword>
<feature type="domain" description="GHMP kinase C-terminal" evidence="14">
    <location>
        <begin position="280"/>
        <end position="362"/>
    </location>
</feature>
<comment type="function">
    <text evidence="11">Catalyzes the transfer of the gamma-phosphate of ATP to D-galactose to form alpha-D-galactose-1-phosphate (Gal-1-P).</text>
</comment>
<protein>
    <recommendedName>
        <fullName evidence="11 12">Galactokinase</fullName>
        <ecNumber evidence="11 12">2.7.1.6</ecNumber>
    </recommendedName>
    <alternativeName>
        <fullName evidence="11">Galactose kinase</fullName>
    </alternativeName>
</protein>
<feature type="domain" description="GHMP kinase N-terminal" evidence="13">
    <location>
        <begin position="95"/>
        <end position="181"/>
    </location>
</feature>
<dbReference type="InterPro" id="IPR020568">
    <property type="entry name" value="Ribosomal_Su5_D2-typ_SF"/>
</dbReference>
<dbReference type="OrthoDB" id="250531at2"/>
<keyword evidence="4 11" id="KW-0479">Metal-binding</keyword>
<dbReference type="PRINTS" id="PR00473">
    <property type="entry name" value="GALCTOKINASE"/>
</dbReference>
<comment type="catalytic activity">
    <reaction evidence="11">
        <text>alpha-D-galactose + ATP = alpha-D-galactose 1-phosphate + ADP + H(+)</text>
        <dbReference type="Rhea" id="RHEA:13553"/>
        <dbReference type="ChEBI" id="CHEBI:15378"/>
        <dbReference type="ChEBI" id="CHEBI:28061"/>
        <dbReference type="ChEBI" id="CHEBI:30616"/>
        <dbReference type="ChEBI" id="CHEBI:58336"/>
        <dbReference type="ChEBI" id="CHEBI:456216"/>
        <dbReference type="EC" id="2.7.1.6"/>
    </reaction>
</comment>
<dbReference type="FunFam" id="3.30.70.890:FF:000001">
    <property type="entry name" value="Galactokinase"/>
    <property type="match status" value="1"/>
</dbReference>
<evidence type="ECO:0000313" key="16">
    <source>
        <dbReference type="EMBL" id="CZF86901.1"/>
    </source>
</evidence>
<dbReference type="PROSITE" id="PS00627">
    <property type="entry name" value="GHMP_KINASES_ATP"/>
    <property type="match status" value="1"/>
</dbReference>
<proteinExistence type="inferred from homology"/>
<dbReference type="GO" id="GO:0005524">
    <property type="term" value="F:ATP binding"/>
    <property type="evidence" value="ECO:0007669"/>
    <property type="project" value="UniProtKB-UniRule"/>
</dbReference>
<name>A0A128FKV5_9GAMM</name>
<dbReference type="InterPro" id="IPR019539">
    <property type="entry name" value="GalKase_N"/>
</dbReference>
<dbReference type="NCBIfam" id="NF003705">
    <property type="entry name" value="PRK05322.1"/>
    <property type="match status" value="1"/>
</dbReference>
<dbReference type="HAMAP" id="MF_00246">
    <property type="entry name" value="Galactokinase"/>
    <property type="match status" value="1"/>
</dbReference>
<evidence type="ECO:0000256" key="7">
    <source>
        <dbReference type="ARBA" id="ARBA00022840"/>
    </source>
</evidence>
<feature type="binding site" evidence="11">
    <location>
        <position position="163"/>
    </location>
    <ligand>
        <name>Mg(2+)</name>
        <dbReference type="ChEBI" id="CHEBI:18420"/>
    </ligand>
</feature>
<dbReference type="EMBL" id="FIZY01000093">
    <property type="protein sequence ID" value="CZF86901.1"/>
    <property type="molecule type" value="Genomic_DNA"/>
</dbReference>
<evidence type="ECO:0000313" key="17">
    <source>
        <dbReference type="Proteomes" id="UP000073601"/>
    </source>
</evidence>
<evidence type="ECO:0000256" key="1">
    <source>
        <dbReference type="ARBA" id="ARBA00006566"/>
    </source>
</evidence>
<dbReference type="EC" id="2.7.1.6" evidence="11 12"/>
<evidence type="ECO:0000259" key="14">
    <source>
        <dbReference type="Pfam" id="PF08544"/>
    </source>
</evidence>
<dbReference type="FunFam" id="3.30.230.10:FF:000017">
    <property type="entry name" value="Galactokinase"/>
    <property type="match status" value="1"/>
</dbReference>
<dbReference type="InterPro" id="IPR019741">
    <property type="entry name" value="Galactokinase_CS"/>
</dbReference>
<dbReference type="PRINTS" id="PR00959">
    <property type="entry name" value="MEVGALKINASE"/>
</dbReference>
<dbReference type="SUPFAM" id="SSF54211">
    <property type="entry name" value="Ribosomal protein S5 domain 2-like"/>
    <property type="match status" value="1"/>
</dbReference>
<keyword evidence="10 11" id="KW-0119">Carbohydrate metabolism</keyword>
<keyword evidence="3 11" id="KW-0808">Transferase</keyword>
<accession>A0A128FKV5</accession>
<feature type="binding site" evidence="11">
    <location>
        <begin position="125"/>
        <end position="131"/>
    </location>
    <ligand>
        <name>ATP</name>
        <dbReference type="ChEBI" id="CHEBI:30616"/>
    </ligand>
</feature>
<dbReference type="InterPro" id="IPR022963">
    <property type="entry name" value="Galactokinase_bac"/>
</dbReference>